<organism evidence="1 2">
    <name type="scientific">Panagrolaimus sp. ES5</name>
    <dbReference type="NCBI Taxonomy" id="591445"/>
    <lineage>
        <taxon>Eukaryota</taxon>
        <taxon>Metazoa</taxon>
        <taxon>Ecdysozoa</taxon>
        <taxon>Nematoda</taxon>
        <taxon>Chromadorea</taxon>
        <taxon>Rhabditida</taxon>
        <taxon>Tylenchina</taxon>
        <taxon>Panagrolaimomorpha</taxon>
        <taxon>Panagrolaimoidea</taxon>
        <taxon>Panagrolaimidae</taxon>
        <taxon>Panagrolaimus</taxon>
    </lineage>
</organism>
<evidence type="ECO:0000313" key="2">
    <source>
        <dbReference type="WBParaSite" id="ES5_v2.g24843.t1"/>
    </source>
</evidence>
<dbReference type="WBParaSite" id="ES5_v2.g24843.t1">
    <property type="protein sequence ID" value="ES5_v2.g24843.t1"/>
    <property type="gene ID" value="ES5_v2.g24843"/>
</dbReference>
<proteinExistence type="predicted"/>
<protein>
    <submittedName>
        <fullName evidence="2">Uncharacterized protein</fullName>
    </submittedName>
</protein>
<name>A0AC34G5F2_9BILA</name>
<sequence>MYLSNHPFPLSQSGYINNGFDASQDSTISQHYHQHGRNQSSDLIGNSGRFDKSDNVKHSGLPSHLRTRNLPSNVFSFDRPESSISAQTEITTLGDNPGFSDDYEIPRSSSQPPTLSSIISVNPENYQSTESQNSKKNAAK</sequence>
<accession>A0AC34G5F2</accession>
<dbReference type="Proteomes" id="UP000887579">
    <property type="component" value="Unplaced"/>
</dbReference>
<reference evidence="2" key="1">
    <citation type="submission" date="2022-11" db="UniProtKB">
        <authorList>
            <consortium name="WormBaseParasite"/>
        </authorList>
    </citation>
    <scope>IDENTIFICATION</scope>
</reference>
<evidence type="ECO:0000313" key="1">
    <source>
        <dbReference type="Proteomes" id="UP000887579"/>
    </source>
</evidence>